<dbReference type="Pfam" id="PF09601">
    <property type="entry name" value="DUF2459"/>
    <property type="match status" value="1"/>
</dbReference>
<keyword evidence="2" id="KW-1185">Reference proteome</keyword>
<evidence type="ECO:0000313" key="1">
    <source>
        <dbReference type="EMBL" id="OEO30203.1"/>
    </source>
</evidence>
<dbReference type="NCBIfam" id="TIGR02117">
    <property type="entry name" value="chp_urease_rgn"/>
    <property type="match status" value="1"/>
</dbReference>
<dbReference type="AlphaFoldDB" id="A0A1E5XNM7"/>
<dbReference type="InterPro" id="IPR011727">
    <property type="entry name" value="CHP02117"/>
</dbReference>
<gene>
    <name evidence="1" type="ORF">VW23_022405</name>
</gene>
<proteinExistence type="predicted"/>
<sequence length="233" mass="25122">MRILRRIALVLLLLIGLPALAVLLGAVIPHPTVFGQPDGTPLTRRILVVSNPIHTDIAIPLDAQSRAALPFLAETGLPVDLPDARWLLIGWGGRAFYLETPSFADMKPGPTFKALTIDRSVMHIDVLGEVDQANPIVTLVDLSEAGYARMLSEMAGSFSRIDGQVQPIDGYALTGSDRFYEAEGSFNAIFVGCNAWTARMLRSAGVRTGLWAPLPTTLAGSIHLFNRLPEAAL</sequence>
<dbReference type="OrthoDB" id="211174at2"/>
<evidence type="ECO:0000313" key="2">
    <source>
        <dbReference type="Proteomes" id="UP000095463"/>
    </source>
</evidence>
<evidence type="ECO:0008006" key="3">
    <source>
        <dbReference type="Google" id="ProtNLM"/>
    </source>
</evidence>
<organism evidence="1 2">
    <name type="scientific">Devosia insulae DS-56</name>
    <dbReference type="NCBI Taxonomy" id="1116389"/>
    <lineage>
        <taxon>Bacteria</taxon>
        <taxon>Pseudomonadati</taxon>
        <taxon>Pseudomonadota</taxon>
        <taxon>Alphaproteobacteria</taxon>
        <taxon>Hyphomicrobiales</taxon>
        <taxon>Devosiaceae</taxon>
        <taxon>Devosia</taxon>
    </lineage>
</organism>
<reference evidence="1 2" key="1">
    <citation type="journal article" date="2015" name="Genome Announc.">
        <title>Genome Assemblies of Three Soil-Associated Devosia species: D. insulae, D. limi, and D. soli.</title>
        <authorList>
            <person name="Hassan Y.I."/>
            <person name="Lepp D."/>
            <person name="Zhou T."/>
        </authorList>
    </citation>
    <scope>NUCLEOTIDE SEQUENCE [LARGE SCALE GENOMIC DNA]</scope>
    <source>
        <strain evidence="1 2">DS-56</strain>
    </source>
</reference>
<protein>
    <recommendedName>
        <fullName evidence="3">Urease-associated protein</fullName>
    </recommendedName>
</protein>
<comment type="caution">
    <text evidence="1">The sequence shown here is derived from an EMBL/GenBank/DDBJ whole genome shotgun (WGS) entry which is preliminary data.</text>
</comment>
<accession>A0A1E5XNM7</accession>
<dbReference type="Proteomes" id="UP000095463">
    <property type="component" value="Unassembled WGS sequence"/>
</dbReference>
<name>A0A1E5XNM7_9HYPH</name>
<dbReference type="EMBL" id="LAJE02000222">
    <property type="protein sequence ID" value="OEO30203.1"/>
    <property type="molecule type" value="Genomic_DNA"/>
</dbReference>
<dbReference type="RefSeq" id="WP_069910548.1">
    <property type="nucleotide sequence ID" value="NZ_LAJE02000222.1"/>
</dbReference>